<dbReference type="PANTHER" id="PTHR38031">
    <property type="entry name" value="SULFUR CARRIER PROTEIN SLR0821-RELATED"/>
    <property type="match status" value="1"/>
</dbReference>
<keyword evidence="2" id="KW-1185">Reference proteome</keyword>
<dbReference type="InterPro" id="IPR012675">
    <property type="entry name" value="Beta-grasp_dom_sf"/>
</dbReference>
<dbReference type="SUPFAM" id="SSF54285">
    <property type="entry name" value="MoaD/ThiS"/>
    <property type="match status" value="1"/>
</dbReference>
<dbReference type="Proteomes" id="UP000199608">
    <property type="component" value="Unassembled WGS sequence"/>
</dbReference>
<dbReference type="InterPro" id="IPR003749">
    <property type="entry name" value="ThiS/MoaD-like"/>
</dbReference>
<reference evidence="2" key="1">
    <citation type="submission" date="2016-10" db="EMBL/GenBank/DDBJ databases">
        <authorList>
            <person name="Varghese N."/>
            <person name="Submissions S."/>
        </authorList>
    </citation>
    <scope>NUCLEOTIDE SEQUENCE [LARGE SCALE GENOMIC DNA]</scope>
    <source>
        <strain evidence="2">DSM 3384</strain>
    </source>
</reference>
<accession>A0A1H2E0I8</accession>
<name>A0A1H2E0I8_9BACT</name>
<dbReference type="PANTHER" id="PTHR38031:SF1">
    <property type="entry name" value="SULFUR CARRIER PROTEIN CYSO"/>
    <property type="match status" value="1"/>
</dbReference>
<dbReference type="AlphaFoldDB" id="A0A1H2E0I8"/>
<sequence length="94" mass="10162">MEITIRLTKSLARLNHDQKDTVRSLSDGCDLAKLIELLDQDMSGIKKTLINHNGDINDSINIYVNGENVRYLQGTGTTLSDGDHIGIIPAAAAG</sequence>
<evidence type="ECO:0000313" key="2">
    <source>
        <dbReference type="Proteomes" id="UP000199608"/>
    </source>
</evidence>
<dbReference type="InterPro" id="IPR052045">
    <property type="entry name" value="Sulfur_Carrier/Prot_Modifier"/>
</dbReference>
<organism evidence="1 2">
    <name type="scientific">Desulfobacula phenolica</name>
    <dbReference type="NCBI Taxonomy" id="90732"/>
    <lineage>
        <taxon>Bacteria</taxon>
        <taxon>Pseudomonadati</taxon>
        <taxon>Thermodesulfobacteriota</taxon>
        <taxon>Desulfobacteria</taxon>
        <taxon>Desulfobacterales</taxon>
        <taxon>Desulfobacteraceae</taxon>
        <taxon>Desulfobacula</taxon>
    </lineage>
</organism>
<dbReference type="RefSeq" id="WP_014956005.1">
    <property type="nucleotide sequence ID" value="NZ_FNLL01000002.1"/>
</dbReference>
<proteinExistence type="predicted"/>
<evidence type="ECO:0000313" key="1">
    <source>
        <dbReference type="EMBL" id="SDT88623.1"/>
    </source>
</evidence>
<dbReference type="Gene3D" id="3.10.20.30">
    <property type="match status" value="1"/>
</dbReference>
<dbReference type="Pfam" id="PF02597">
    <property type="entry name" value="ThiS"/>
    <property type="match status" value="1"/>
</dbReference>
<protein>
    <submittedName>
        <fullName evidence="1">Molybdopterin synthase sulfur carrier subunit</fullName>
    </submittedName>
</protein>
<gene>
    <name evidence="1" type="ORF">SAMN04487931_102385</name>
</gene>
<dbReference type="EMBL" id="FNLL01000002">
    <property type="protein sequence ID" value="SDT88623.1"/>
    <property type="molecule type" value="Genomic_DNA"/>
</dbReference>
<dbReference type="InterPro" id="IPR016155">
    <property type="entry name" value="Mopterin_synth/thiamin_S_b"/>
</dbReference>